<evidence type="ECO:0000313" key="1">
    <source>
        <dbReference type="EMBL" id="MBI4727694.1"/>
    </source>
</evidence>
<gene>
    <name evidence="1" type="ORF">HY768_10840</name>
</gene>
<comment type="caution">
    <text evidence="1">The sequence shown here is derived from an EMBL/GenBank/DDBJ whole genome shotgun (WGS) entry which is preliminary data.</text>
</comment>
<dbReference type="Pfam" id="PF21748">
    <property type="entry name" value="UPF0150"/>
    <property type="match status" value="1"/>
</dbReference>
<protein>
    <recommendedName>
        <fullName evidence="3">Type II toxin-antitoxin system HicB family antitoxin</fullName>
    </recommendedName>
</protein>
<organism evidence="1 2">
    <name type="scientific">candidate division TA06 bacterium</name>
    <dbReference type="NCBI Taxonomy" id="2250710"/>
    <lineage>
        <taxon>Bacteria</taxon>
        <taxon>Bacteria division TA06</taxon>
    </lineage>
</organism>
<sequence length="65" mass="7467">MQLLLNSAIYKKLSDGTWFAEIPSCKGVWVNQTDKRECEKELSEVLAEWRMLKQPVKTRRGALAA</sequence>
<dbReference type="AlphaFoldDB" id="A0A933ICC6"/>
<accession>A0A933ICC6</accession>
<dbReference type="InterPro" id="IPR049389">
    <property type="entry name" value="TTHA0281-like"/>
</dbReference>
<evidence type="ECO:0000313" key="2">
    <source>
        <dbReference type="Proteomes" id="UP000736328"/>
    </source>
</evidence>
<dbReference type="Proteomes" id="UP000736328">
    <property type="component" value="Unassembled WGS sequence"/>
</dbReference>
<name>A0A933ICC6_UNCT6</name>
<proteinExistence type="predicted"/>
<evidence type="ECO:0008006" key="3">
    <source>
        <dbReference type="Google" id="ProtNLM"/>
    </source>
</evidence>
<dbReference type="Gene3D" id="3.30.160.250">
    <property type="match status" value="1"/>
</dbReference>
<reference evidence="1" key="1">
    <citation type="submission" date="2020-07" db="EMBL/GenBank/DDBJ databases">
        <title>Huge and variable diversity of episymbiotic CPR bacteria and DPANN archaea in groundwater ecosystems.</title>
        <authorList>
            <person name="He C.Y."/>
            <person name="Keren R."/>
            <person name="Whittaker M."/>
            <person name="Farag I.F."/>
            <person name="Doudna J."/>
            <person name="Cate J.H.D."/>
            <person name="Banfield J.F."/>
        </authorList>
    </citation>
    <scope>NUCLEOTIDE SEQUENCE</scope>
    <source>
        <strain evidence="1">NC_groundwater_1520_Pr4_B-0.1um_53_5</strain>
    </source>
</reference>
<dbReference type="EMBL" id="JACQXR010000148">
    <property type="protein sequence ID" value="MBI4727694.1"/>
    <property type="molecule type" value="Genomic_DNA"/>
</dbReference>